<keyword evidence="1" id="KW-0479">Metal-binding</keyword>
<organism evidence="4 5">
    <name type="scientific">Carya illinoinensis</name>
    <name type="common">Pecan</name>
    <dbReference type="NCBI Taxonomy" id="32201"/>
    <lineage>
        <taxon>Eukaryota</taxon>
        <taxon>Viridiplantae</taxon>
        <taxon>Streptophyta</taxon>
        <taxon>Embryophyta</taxon>
        <taxon>Tracheophyta</taxon>
        <taxon>Spermatophyta</taxon>
        <taxon>Magnoliopsida</taxon>
        <taxon>eudicotyledons</taxon>
        <taxon>Gunneridae</taxon>
        <taxon>Pentapetalae</taxon>
        <taxon>rosids</taxon>
        <taxon>fabids</taxon>
        <taxon>Fagales</taxon>
        <taxon>Juglandaceae</taxon>
        <taxon>Carya</taxon>
    </lineage>
</organism>
<feature type="compositionally biased region" description="Polar residues" evidence="2">
    <location>
        <begin position="49"/>
        <end position="70"/>
    </location>
</feature>
<dbReference type="PANTHER" id="PTHR47592:SF27">
    <property type="entry name" value="OS08G0421700 PROTEIN"/>
    <property type="match status" value="1"/>
</dbReference>
<comment type="caution">
    <text evidence="4">The sequence shown here is derived from an EMBL/GenBank/DDBJ whole genome shotgun (WGS) entry which is preliminary data.</text>
</comment>
<dbReference type="InterPro" id="IPR054722">
    <property type="entry name" value="PolX-like_BBD"/>
</dbReference>
<keyword evidence="5" id="KW-1185">Reference proteome</keyword>
<dbReference type="InterPro" id="IPR001878">
    <property type="entry name" value="Znf_CCHC"/>
</dbReference>
<proteinExistence type="predicted"/>
<evidence type="ECO:0000313" key="4">
    <source>
        <dbReference type="EMBL" id="KAG6649938.1"/>
    </source>
</evidence>
<keyword evidence="1" id="KW-0862">Zinc</keyword>
<evidence type="ECO:0000313" key="5">
    <source>
        <dbReference type="Proteomes" id="UP000811609"/>
    </source>
</evidence>
<feature type="compositionally biased region" description="Low complexity" evidence="2">
    <location>
        <begin position="1"/>
        <end position="12"/>
    </location>
</feature>
<feature type="compositionally biased region" description="Polar residues" evidence="2">
    <location>
        <begin position="26"/>
        <end position="38"/>
    </location>
</feature>
<dbReference type="EMBL" id="CM031814">
    <property type="protein sequence ID" value="KAG6649938.1"/>
    <property type="molecule type" value="Genomic_DNA"/>
</dbReference>
<keyword evidence="1" id="KW-0863">Zinc-finger</keyword>
<evidence type="ECO:0000256" key="1">
    <source>
        <dbReference type="PROSITE-ProRule" id="PRU00047"/>
    </source>
</evidence>
<protein>
    <recommendedName>
        <fullName evidence="3">CCHC-type domain-containing protein</fullName>
    </recommendedName>
</protein>
<dbReference type="GO" id="GO:0003676">
    <property type="term" value="F:nucleic acid binding"/>
    <property type="evidence" value="ECO:0007669"/>
    <property type="project" value="InterPro"/>
</dbReference>
<evidence type="ECO:0000259" key="3">
    <source>
        <dbReference type="PROSITE" id="PS50158"/>
    </source>
</evidence>
<gene>
    <name evidence="4" type="ORF">CIPAW_06G008700</name>
</gene>
<name>A0A8T1Q4R9_CARIL</name>
<dbReference type="AlphaFoldDB" id="A0A8T1Q4R9"/>
<dbReference type="GO" id="GO:0008270">
    <property type="term" value="F:zinc ion binding"/>
    <property type="evidence" value="ECO:0007669"/>
    <property type="project" value="UniProtKB-KW"/>
</dbReference>
<evidence type="ECO:0000256" key="2">
    <source>
        <dbReference type="SAM" id="MobiDB-lite"/>
    </source>
</evidence>
<accession>A0A8T1Q4R9</accession>
<feature type="region of interest" description="Disordered" evidence="2">
    <location>
        <begin position="1"/>
        <end position="72"/>
    </location>
</feature>
<dbReference type="Proteomes" id="UP000811609">
    <property type="component" value="Chromosome 6"/>
</dbReference>
<reference evidence="4" key="1">
    <citation type="submission" date="2020-12" db="EMBL/GenBank/DDBJ databases">
        <title>WGS assembly of Carya illinoinensis cv. Pawnee.</title>
        <authorList>
            <person name="Platts A."/>
            <person name="Shu S."/>
            <person name="Wright S."/>
            <person name="Barry K."/>
            <person name="Edger P."/>
            <person name="Pires J.C."/>
            <person name="Schmutz J."/>
        </authorList>
    </citation>
    <scope>NUCLEOTIDE SEQUENCE</scope>
    <source>
        <tissue evidence="4">Leaf</tissue>
    </source>
</reference>
<dbReference type="PANTHER" id="PTHR47592">
    <property type="entry name" value="PBF68 PROTEIN"/>
    <property type="match status" value="1"/>
</dbReference>
<dbReference type="PROSITE" id="PS50158">
    <property type="entry name" value="ZF_CCHC"/>
    <property type="match status" value="1"/>
</dbReference>
<sequence>MSKTTSFTFSKNSNKRPSTQKKKSDGNQGTSFRNSSAQKAFKRNYHTGGHSNLGKSTPTYTNQKSSNRSPCQICGRNGHQALDCRHPSKELAAMVAQTNAIQEEEEWLELAAMVTQTNAIQEEEEWLVDSGANSHISASLENLTMQQPYEGNDQVAIGNGSGLNITHTSTSSFKTRNSLLHFKNILHCPNASTNLLSI</sequence>
<feature type="domain" description="CCHC-type" evidence="3">
    <location>
        <begin position="71"/>
        <end position="85"/>
    </location>
</feature>
<dbReference type="Pfam" id="PF22936">
    <property type="entry name" value="Pol_BBD"/>
    <property type="match status" value="1"/>
</dbReference>